<evidence type="ECO:0000256" key="2">
    <source>
        <dbReference type="ARBA" id="ARBA00005992"/>
    </source>
</evidence>
<sequence length="185" mass="21342">MKNRSTPLIFCCVLMLLLSGFSFFSRSKTSIHKPAVRKSAYYKVVIDKSNYELKVYDEEGWLFTYPVVFGSSELTDKMMEGDRRTPEGTYRIIAKKLHAEWGHFLLLDYPTQSDIEKFNARKSQGVIPANARPGGGIGIHATRRNEDRFVDYYYNWTLGCISTKREYAKELYTLLPVGTEVTILR</sequence>
<keyword evidence="4 7" id="KW-0133">Cell shape</keyword>
<dbReference type="RefSeq" id="WP_182802163.1">
    <property type="nucleotide sequence ID" value="NZ_CP060007.1"/>
</dbReference>
<evidence type="ECO:0000259" key="8">
    <source>
        <dbReference type="PROSITE" id="PS52029"/>
    </source>
</evidence>
<feature type="active site" description="Nucleophile" evidence="7">
    <location>
        <position position="160"/>
    </location>
</feature>
<keyword evidence="10" id="KW-1185">Reference proteome</keyword>
<dbReference type="GO" id="GO:0008360">
    <property type="term" value="P:regulation of cell shape"/>
    <property type="evidence" value="ECO:0007669"/>
    <property type="project" value="UniProtKB-UniRule"/>
</dbReference>
<feature type="domain" description="L,D-TPase catalytic" evidence="8">
    <location>
        <begin position="42"/>
        <end position="184"/>
    </location>
</feature>
<protein>
    <submittedName>
        <fullName evidence="9">L,D-transpeptidase</fullName>
    </submittedName>
</protein>
<organism evidence="9 10">
    <name type="scientific">Lacibacter sediminis</name>
    <dbReference type="NCBI Taxonomy" id="2760713"/>
    <lineage>
        <taxon>Bacteria</taxon>
        <taxon>Pseudomonadati</taxon>
        <taxon>Bacteroidota</taxon>
        <taxon>Chitinophagia</taxon>
        <taxon>Chitinophagales</taxon>
        <taxon>Chitinophagaceae</taxon>
        <taxon>Lacibacter</taxon>
    </lineage>
</organism>
<dbReference type="SUPFAM" id="SSF141523">
    <property type="entry name" value="L,D-transpeptidase catalytic domain-like"/>
    <property type="match status" value="1"/>
</dbReference>
<dbReference type="GO" id="GO:0009252">
    <property type="term" value="P:peptidoglycan biosynthetic process"/>
    <property type="evidence" value="ECO:0007669"/>
    <property type="project" value="UniProtKB-UniPathway"/>
</dbReference>
<gene>
    <name evidence="9" type="ORF">H4075_17765</name>
</gene>
<evidence type="ECO:0000256" key="6">
    <source>
        <dbReference type="ARBA" id="ARBA00023316"/>
    </source>
</evidence>
<dbReference type="GO" id="GO:0016740">
    <property type="term" value="F:transferase activity"/>
    <property type="evidence" value="ECO:0007669"/>
    <property type="project" value="UniProtKB-KW"/>
</dbReference>
<dbReference type="CDD" id="cd16913">
    <property type="entry name" value="YkuD_like"/>
    <property type="match status" value="1"/>
</dbReference>
<dbReference type="GO" id="GO:0071555">
    <property type="term" value="P:cell wall organization"/>
    <property type="evidence" value="ECO:0007669"/>
    <property type="project" value="UniProtKB-UniRule"/>
</dbReference>
<dbReference type="Proteomes" id="UP000515344">
    <property type="component" value="Chromosome"/>
</dbReference>
<keyword evidence="5 7" id="KW-0573">Peptidoglycan synthesis</keyword>
<dbReference type="PANTHER" id="PTHR36699">
    <property type="entry name" value="LD-TRANSPEPTIDASE"/>
    <property type="match status" value="1"/>
</dbReference>
<dbReference type="PANTHER" id="PTHR36699:SF1">
    <property type="entry name" value="L,D-TRANSPEPTIDASE YAFK-RELATED"/>
    <property type="match status" value="1"/>
</dbReference>
<dbReference type="InterPro" id="IPR038063">
    <property type="entry name" value="Transpep_catalytic_dom"/>
</dbReference>
<dbReference type="Gene3D" id="2.40.440.10">
    <property type="entry name" value="L,D-transpeptidase catalytic domain-like"/>
    <property type="match status" value="1"/>
</dbReference>
<feature type="active site" description="Proton donor/acceptor" evidence="7">
    <location>
        <position position="140"/>
    </location>
</feature>
<dbReference type="AlphaFoldDB" id="A0A7G5XEJ8"/>
<dbReference type="EMBL" id="CP060007">
    <property type="protein sequence ID" value="QNA43901.1"/>
    <property type="molecule type" value="Genomic_DNA"/>
</dbReference>
<name>A0A7G5XEJ8_9BACT</name>
<keyword evidence="3" id="KW-0808">Transferase</keyword>
<evidence type="ECO:0000256" key="7">
    <source>
        <dbReference type="PROSITE-ProRule" id="PRU01373"/>
    </source>
</evidence>
<dbReference type="UniPathway" id="UPA00219"/>
<keyword evidence="6 7" id="KW-0961">Cell wall biogenesis/degradation</keyword>
<evidence type="ECO:0000256" key="4">
    <source>
        <dbReference type="ARBA" id="ARBA00022960"/>
    </source>
</evidence>
<comment type="pathway">
    <text evidence="1 7">Cell wall biogenesis; peptidoglycan biosynthesis.</text>
</comment>
<dbReference type="KEGG" id="lacs:H4075_17765"/>
<comment type="similarity">
    <text evidence="2">Belongs to the YkuD family.</text>
</comment>
<dbReference type="InterPro" id="IPR005490">
    <property type="entry name" value="LD_TPept_cat_dom"/>
</dbReference>
<evidence type="ECO:0000256" key="3">
    <source>
        <dbReference type="ARBA" id="ARBA00022679"/>
    </source>
</evidence>
<dbReference type="Pfam" id="PF03734">
    <property type="entry name" value="YkuD"/>
    <property type="match status" value="1"/>
</dbReference>
<evidence type="ECO:0000256" key="5">
    <source>
        <dbReference type="ARBA" id="ARBA00022984"/>
    </source>
</evidence>
<reference evidence="10" key="1">
    <citation type="submission" date="2020-08" db="EMBL/GenBank/DDBJ databases">
        <title>Lacibacter sp. S13-6-6 genome sequencing.</title>
        <authorList>
            <person name="Jin L."/>
        </authorList>
    </citation>
    <scope>NUCLEOTIDE SEQUENCE [LARGE SCALE GENOMIC DNA]</scope>
    <source>
        <strain evidence="10">S13-6-6</strain>
    </source>
</reference>
<accession>A0A7G5XEJ8</accession>
<evidence type="ECO:0000313" key="9">
    <source>
        <dbReference type="EMBL" id="QNA43901.1"/>
    </source>
</evidence>
<dbReference type="PROSITE" id="PS52029">
    <property type="entry name" value="LD_TPASE"/>
    <property type="match status" value="1"/>
</dbReference>
<evidence type="ECO:0000313" key="10">
    <source>
        <dbReference type="Proteomes" id="UP000515344"/>
    </source>
</evidence>
<dbReference type="GO" id="GO:0004180">
    <property type="term" value="F:carboxypeptidase activity"/>
    <property type="evidence" value="ECO:0007669"/>
    <property type="project" value="UniProtKB-ARBA"/>
</dbReference>
<evidence type="ECO:0000256" key="1">
    <source>
        <dbReference type="ARBA" id="ARBA00004752"/>
    </source>
</evidence>
<proteinExistence type="inferred from homology"/>